<reference evidence="5 6" key="1">
    <citation type="submission" date="2024-03" db="EMBL/GenBank/DDBJ databases">
        <title>Phenotype and Genome Characterization of a Sulfate-Reducing Bacterium Pseudodesulfovibrio sp. strain 5S69, isolated from Petroleum Reservoir in Tatarstan (Russia).</title>
        <authorList>
            <person name="Bidzhieva S.K."/>
            <person name="Kadnikov V."/>
            <person name="Tourova T.P."/>
            <person name="Samigullina S.R."/>
            <person name="Sokolova D.S."/>
            <person name="Poltaraus A.B."/>
            <person name="Avtukh A.N."/>
            <person name="Tereshina V.M."/>
            <person name="Mardanov A.V."/>
            <person name="Nazina T.N."/>
        </authorList>
    </citation>
    <scope>NUCLEOTIDE SEQUENCE [LARGE SCALE GENOMIC DNA]</scope>
    <source>
        <strain evidence="5 6">5S69</strain>
    </source>
</reference>
<keyword evidence="6" id="KW-1185">Reference proteome</keyword>
<dbReference type="PANTHER" id="PTHR30629">
    <property type="entry name" value="PROPHAGE INTEGRASE"/>
    <property type="match status" value="1"/>
</dbReference>
<organism evidence="5 6">
    <name type="scientific">Pseudodesulfovibrio methanolicus</name>
    <dbReference type="NCBI Taxonomy" id="3126690"/>
    <lineage>
        <taxon>Bacteria</taxon>
        <taxon>Pseudomonadati</taxon>
        <taxon>Thermodesulfobacteriota</taxon>
        <taxon>Desulfovibrionia</taxon>
        <taxon>Desulfovibrionales</taxon>
        <taxon>Desulfovibrionaceae</taxon>
    </lineage>
</organism>
<dbReference type="Pfam" id="PF13356">
    <property type="entry name" value="Arm-DNA-bind_3"/>
    <property type="match status" value="1"/>
</dbReference>
<name>A0ABZ2J0Y2_9BACT</name>
<dbReference type="GO" id="GO:0003677">
    <property type="term" value="F:DNA binding"/>
    <property type="evidence" value="ECO:0007669"/>
    <property type="project" value="UniProtKB-KW"/>
</dbReference>
<evidence type="ECO:0000256" key="3">
    <source>
        <dbReference type="SAM" id="MobiDB-lite"/>
    </source>
</evidence>
<dbReference type="Gene3D" id="3.30.160.390">
    <property type="entry name" value="Integrase, DNA-binding domain"/>
    <property type="match status" value="1"/>
</dbReference>
<evidence type="ECO:0000256" key="1">
    <source>
        <dbReference type="ARBA" id="ARBA00008857"/>
    </source>
</evidence>
<evidence type="ECO:0000259" key="4">
    <source>
        <dbReference type="Pfam" id="PF13356"/>
    </source>
</evidence>
<keyword evidence="5" id="KW-0238">DNA-binding</keyword>
<proteinExistence type="inferred from homology"/>
<comment type="similarity">
    <text evidence="1">Belongs to the 'phage' integrase family.</text>
</comment>
<gene>
    <name evidence="5" type="ORF">V8V93_12585</name>
</gene>
<evidence type="ECO:0000313" key="6">
    <source>
        <dbReference type="Proteomes" id="UP001385389"/>
    </source>
</evidence>
<sequence length="113" mass="12689">MEVSSRGGKWWRLKYRFGGKEKRLSLGTYPDVSLSEARDKRRDFRKMLDGGQDPSQARKKRPWNVPRVKPSSPSPWSGTTVSSTPCPSPTGYPCFIALKRTCSPGWGIGRSTN</sequence>
<feature type="domain" description="Integrase DNA-binding" evidence="4">
    <location>
        <begin position="2"/>
        <end position="60"/>
    </location>
</feature>
<dbReference type="PANTHER" id="PTHR30629:SF2">
    <property type="entry name" value="PROPHAGE INTEGRASE INTS-RELATED"/>
    <property type="match status" value="1"/>
</dbReference>
<dbReference type="InterPro" id="IPR050808">
    <property type="entry name" value="Phage_Integrase"/>
</dbReference>
<dbReference type="InterPro" id="IPR025166">
    <property type="entry name" value="Integrase_DNA_bind_dom"/>
</dbReference>
<dbReference type="EMBL" id="CP146609">
    <property type="protein sequence ID" value="WWX24518.1"/>
    <property type="molecule type" value="Genomic_DNA"/>
</dbReference>
<evidence type="ECO:0000313" key="5">
    <source>
        <dbReference type="EMBL" id="WWX24518.1"/>
    </source>
</evidence>
<accession>A0ABZ2J0Y2</accession>
<dbReference type="Proteomes" id="UP001385389">
    <property type="component" value="Chromosome"/>
</dbReference>
<feature type="region of interest" description="Disordered" evidence="3">
    <location>
        <begin position="40"/>
        <end position="86"/>
    </location>
</feature>
<dbReference type="InterPro" id="IPR038488">
    <property type="entry name" value="Integrase_DNA-bd_sf"/>
</dbReference>
<dbReference type="RefSeq" id="WP_338670189.1">
    <property type="nucleotide sequence ID" value="NZ_CP146609.1"/>
</dbReference>
<keyword evidence="2" id="KW-0229">DNA integration</keyword>
<protein>
    <submittedName>
        <fullName evidence="5">Arm DNA-binding domain-containing protein</fullName>
    </submittedName>
</protein>
<evidence type="ECO:0000256" key="2">
    <source>
        <dbReference type="ARBA" id="ARBA00022908"/>
    </source>
</evidence>